<evidence type="ECO:0000313" key="3">
    <source>
        <dbReference type="Proteomes" id="UP001314263"/>
    </source>
</evidence>
<gene>
    <name evidence="2" type="ORF">CVIRNUC_009096</name>
</gene>
<feature type="compositionally biased region" description="Polar residues" evidence="1">
    <location>
        <begin position="339"/>
        <end position="348"/>
    </location>
</feature>
<protein>
    <submittedName>
        <fullName evidence="2">Uncharacterized protein</fullName>
    </submittedName>
</protein>
<accession>A0AAV1IEY1</accession>
<feature type="compositionally biased region" description="Polar residues" evidence="1">
    <location>
        <begin position="197"/>
        <end position="222"/>
    </location>
</feature>
<dbReference type="Proteomes" id="UP001314263">
    <property type="component" value="Unassembled WGS sequence"/>
</dbReference>
<organism evidence="2 3">
    <name type="scientific">Coccomyxa viridis</name>
    <dbReference type="NCBI Taxonomy" id="1274662"/>
    <lineage>
        <taxon>Eukaryota</taxon>
        <taxon>Viridiplantae</taxon>
        <taxon>Chlorophyta</taxon>
        <taxon>core chlorophytes</taxon>
        <taxon>Trebouxiophyceae</taxon>
        <taxon>Trebouxiophyceae incertae sedis</taxon>
        <taxon>Coccomyxaceae</taxon>
        <taxon>Coccomyxa</taxon>
    </lineage>
</organism>
<feature type="region of interest" description="Disordered" evidence="1">
    <location>
        <begin position="25"/>
        <end position="348"/>
    </location>
</feature>
<feature type="compositionally biased region" description="Low complexity" evidence="1">
    <location>
        <begin position="174"/>
        <end position="186"/>
    </location>
</feature>
<sequence>MSTSKRKFSPGQAWDKEEERLCRAVKRLHTTSDPRETSPESSEDDAGSPVSHLPNQLQHLQQGCGLSSSTLTASGLGLNPTEGIRGPESSIAASPAESCTRQAFPGGSAAGSPTGRMSLGRTRSKHLSRETREDTPDPRPPPQSYSAPPPSAQSFLQQHPTRALSSPPWRSRKPAAAAIAEVPGAPGSAQPKHAAEPSSQPHAANHSSTPPDGSHAPAQQQVPMEGASSIVGVQPQATATKWALKFRMPPQQVLEGPGAAAAPADQHLPDTAEDPAGPSSSHDMSSMEQASAGAEAASLPTRLRHVQMSGRADSTGSIEEPLTPGRTERSSAAAGEQRSAFQPSQSSYDSLYEEANNLLKNLHFQRMLRHGPESPEPSAGGLTQYKAQ</sequence>
<feature type="compositionally biased region" description="Basic and acidic residues" evidence="1">
    <location>
        <begin position="127"/>
        <end position="137"/>
    </location>
</feature>
<feature type="compositionally biased region" description="Polar residues" evidence="1">
    <location>
        <begin position="155"/>
        <end position="164"/>
    </location>
</feature>
<name>A0AAV1IEY1_9CHLO</name>
<dbReference type="EMBL" id="CAUYUE010000013">
    <property type="protein sequence ID" value="CAK0785883.1"/>
    <property type="molecule type" value="Genomic_DNA"/>
</dbReference>
<dbReference type="AlphaFoldDB" id="A0AAV1IEY1"/>
<proteinExistence type="predicted"/>
<comment type="caution">
    <text evidence="2">The sequence shown here is derived from an EMBL/GenBank/DDBJ whole genome shotgun (WGS) entry which is preliminary data.</text>
</comment>
<keyword evidence="3" id="KW-1185">Reference proteome</keyword>
<feature type="region of interest" description="Disordered" evidence="1">
    <location>
        <begin position="366"/>
        <end position="388"/>
    </location>
</feature>
<evidence type="ECO:0000256" key="1">
    <source>
        <dbReference type="SAM" id="MobiDB-lite"/>
    </source>
</evidence>
<feature type="compositionally biased region" description="Low complexity" evidence="1">
    <location>
        <begin position="87"/>
        <end position="98"/>
    </location>
</feature>
<feature type="compositionally biased region" description="Polar residues" evidence="1">
    <location>
        <begin position="278"/>
        <end position="289"/>
    </location>
</feature>
<feature type="compositionally biased region" description="Low complexity" evidence="1">
    <location>
        <begin position="63"/>
        <end position="78"/>
    </location>
</feature>
<evidence type="ECO:0000313" key="2">
    <source>
        <dbReference type="EMBL" id="CAK0785883.1"/>
    </source>
</evidence>
<feature type="compositionally biased region" description="Pro residues" evidence="1">
    <location>
        <begin position="138"/>
        <end position="151"/>
    </location>
</feature>
<reference evidence="2 3" key="1">
    <citation type="submission" date="2023-10" db="EMBL/GenBank/DDBJ databases">
        <authorList>
            <person name="Maclean D."/>
            <person name="Macfadyen A."/>
        </authorList>
    </citation>
    <scope>NUCLEOTIDE SEQUENCE [LARGE SCALE GENOMIC DNA]</scope>
</reference>